<evidence type="ECO:0000256" key="6">
    <source>
        <dbReference type="ARBA" id="ARBA00023136"/>
    </source>
</evidence>
<comment type="similarity">
    <text evidence="2">Belongs to the chromate ion transporter (CHR) (TC 2.A.51) family.</text>
</comment>
<proteinExistence type="inferred from homology"/>
<feature type="transmembrane region" description="Helical" evidence="7">
    <location>
        <begin position="107"/>
        <end position="129"/>
    </location>
</feature>
<dbReference type="Proteomes" id="UP001649230">
    <property type="component" value="Chromosome"/>
</dbReference>
<evidence type="ECO:0000256" key="7">
    <source>
        <dbReference type="SAM" id="Phobius"/>
    </source>
</evidence>
<sequence>MWQLFAIFFKIGCISFGGGYAVIPVIEHETLLHGWMDTARFQEVVSLAGMAPGPIATNTATLIGYETGGIGGAILSTFGMVLPSLLIIVLLAAFFQKVHEHRFVKNSFYGLKPVVTGFIAYAALHFGLGSGWADALSWTTIGTLLICGASVYGVLKHNLHPFAVIVASGLAGIILF</sequence>
<dbReference type="Pfam" id="PF02417">
    <property type="entry name" value="Chromate_transp"/>
    <property type="match status" value="1"/>
</dbReference>
<keyword evidence="4 7" id="KW-0812">Transmembrane</keyword>
<keyword evidence="3" id="KW-1003">Cell membrane</keyword>
<evidence type="ECO:0000313" key="8">
    <source>
        <dbReference type="EMBL" id="UJF32342.1"/>
    </source>
</evidence>
<keyword evidence="9" id="KW-1185">Reference proteome</keyword>
<dbReference type="RefSeq" id="WP_235118686.1">
    <property type="nucleotide sequence ID" value="NZ_CP090978.1"/>
</dbReference>
<evidence type="ECO:0000256" key="4">
    <source>
        <dbReference type="ARBA" id="ARBA00022692"/>
    </source>
</evidence>
<evidence type="ECO:0000256" key="5">
    <source>
        <dbReference type="ARBA" id="ARBA00022989"/>
    </source>
</evidence>
<keyword evidence="5 7" id="KW-1133">Transmembrane helix</keyword>
<accession>A0ABY3SEW1</accession>
<gene>
    <name evidence="8" type="ORF">L0M14_21940</name>
</gene>
<evidence type="ECO:0000256" key="3">
    <source>
        <dbReference type="ARBA" id="ARBA00022475"/>
    </source>
</evidence>
<reference evidence="8 9" key="1">
    <citation type="journal article" date="2024" name="Int. J. Syst. Evol. Microbiol.">
        <title>Paenibacillus hexagrammi sp. nov., a novel bacterium isolated from the gut content of Hexagrammos agrammus.</title>
        <authorList>
            <person name="Jung H.K."/>
            <person name="Kim D.G."/>
            <person name="Zin H."/>
            <person name="Park J."/>
            <person name="Jung H."/>
            <person name="Kim Y.O."/>
            <person name="Kong H.J."/>
            <person name="Kim J.W."/>
            <person name="Kim Y.S."/>
        </authorList>
    </citation>
    <scope>NUCLEOTIDE SEQUENCE [LARGE SCALE GENOMIC DNA]</scope>
    <source>
        <strain evidence="8 9">YPD9-1</strain>
    </source>
</reference>
<organism evidence="8 9">
    <name type="scientific">Paenibacillus hexagrammi</name>
    <dbReference type="NCBI Taxonomy" id="2908839"/>
    <lineage>
        <taxon>Bacteria</taxon>
        <taxon>Bacillati</taxon>
        <taxon>Bacillota</taxon>
        <taxon>Bacilli</taxon>
        <taxon>Bacillales</taxon>
        <taxon>Paenibacillaceae</taxon>
        <taxon>Paenibacillus</taxon>
    </lineage>
</organism>
<feature type="transmembrane region" description="Helical" evidence="7">
    <location>
        <begin position="7"/>
        <end position="26"/>
    </location>
</feature>
<dbReference type="EMBL" id="CP090978">
    <property type="protein sequence ID" value="UJF32342.1"/>
    <property type="molecule type" value="Genomic_DNA"/>
</dbReference>
<dbReference type="InterPro" id="IPR003370">
    <property type="entry name" value="Chromate_transpt"/>
</dbReference>
<comment type="subcellular location">
    <subcellularLocation>
        <location evidence="1">Cell membrane</location>
        <topology evidence="1">Multi-pass membrane protein</topology>
    </subcellularLocation>
</comment>
<evidence type="ECO:0000256" key="1">
    <source>
        <dbReference type="ARBA" id="ARBA00004651"/>
    </source>
</evidence>
<evidence type="ECO:0000256" key="2">
    <source>
        <dbReference type="ARBA" id="ARBA00005262"/>
    </source>
</evidence>
<name>A0ABY3SEW1_9BACL</name>
<evidence type="ECO:0000313" key="9">
    <source>
        <dbReference type="Proteomes" id="UP001649230"/>
    </source>
</evidence>
<dbReference type="InterPro" id="IPR052518">
    <property type="entry name" value="CHR_Transporter"/>
</dbReference>
<feature type="transmembrane region" description="Helical" evidence="7">
    <location>
        <begin position="70"/>
        <end position="95"/>
    </location>
</feature>
<keyword evidence="6 7" id="KW-0472">Membrane</keyword>
<protein>
    <submittedName>
        <fullName evidence="8">Chromate transporter</fullName>
    </submittedName>
</protein>
<dbReference type="PANTHER" id="PTHR43663">
    <property type="entry name" value="CHROMATE TRANSPORT PROTEIN-RELATED"/>
    <property type="match status" value="1"/>
</dbReference>
<dbReference type="PANTHER" id="PTHR43663:SF1">
    <property type="entry name" value="CHROMATE TRANSPORTER"/>
    <property type="match status" value="1"/>
</dbReference>
<feature type="transmembrane region" description="Helical" evidence="7">
    <location>
        <begin position="135"/>
        <end position="155"/>
    </location>
</feature>